<dbReference type="PATRIC" id="fig|237368.3.peg.2576"/>
<protein>
    <submittedName>
        <fullName evidence="5">Type IV fimbrial assembly protein</fullName>
    </submittedName>
</protein>
<dbReference type="Gene3D" id="3.40.50.300">
    <property type="entry name" value="P-loop containing nucleotide triphosphate hydrolases"/>
    <property type="match status" value="1"/>
</dbReference>
<organism evidence="5 6">
    <name type="scientific">Candidatus Scalindua brodae</name>
    <dbReference type="NCBI Taxonomy" id="237368"/>
    <lineage>
        <taxon>Bacteria</taxon>
        <taxon>Pseudomonadati</taxon>
        <taxon>Planctomycetota</taxon>
        <taxon>Candidatus Brocadiia</taxon>
        <taxon>Candidatus Brocadiales</taxon>
        <taxon>Candidatus Scalinduaceae</taxon>
        <taxon>Candidatus Scalindua</taxon>
    </lineage>
</organism>
<evidence type="ECO:0000313" key="6">
    <source>
        <dbReference type="Proteomes" id="UP000030652"/>
    </source>
</evidence>
<evidence type="ECO:0000259" key="4">
    <source>
        <dbReference type="PROSITE" id="PS00662"/>
    </source>
</evidence>
<dbReference type="InterPro" id="IPR007831">
    <property type="entry name" value="T2SS_GspE_N"/>
</dbReference>
<dbReference type="SUPFAM" id="SSF52540">
    <property type="entry name" value="P-loop containing nucleoside triphosphate hydrolases"/>
    <property type="match status" value="1"/>
</dbReference>
<dbReference type="InterPro" id="IPR037257">
    <property type="entry name" value="T2SS_E_N_sf"/>
</dbReference>
<dbReference type="InterPro" id="IPR027417">
    <property type="entry name" value="P-loop_NTPase"/>
</dbReference>
<proteinExistence type="inferred from homology"/>
<dbReference type="InterPro" id="IPR001482">
    <property type="entry name" value="T2SS/T4SS_dom"/>
</dbReference>
<gene>
    <name evidence="5" type="ORF">SCABRO_02390</name>
</gene>
<dbReference type="PROSITE" id="PS00662">
    <property type="entry name" value="T2SP_E"/>
    <property type="match status" value="1"/>
</dbReference>
<keyword evidence="2" id="KW-0547">Nucleotide-binding</keyword>
<dbReference type="SMART" id="SM00382">
    <property type="entry name" value="AAA"/>
    <property type="match status" value="1"/>
</dbReference>
<evidence type="ECO:0000313" key="5">
    <source>
        <dbReference type="EMBL" id="KHE91864.1"/>
    </source>
</evidence>
<dbReference type="Gene3D" id="3.30.450.90">
    <property type="match status" value="1"/>
</dbReference>
<dbReference type="Proteomes" id="UP000030652">
    <property type="component" value="Unassembled WGS sequence"/>
</dbReference>
<dbReference type="AlphaFoldDB" id="A0A0B0EH35"/>
<dbReference type="CDD" id="cd01129">
    <property type="entry name" value="PulE-GspE-like"/>
    <property type="match status" value="1"/>
</dbReference>
<dbReference type="GO" id="GO:0016887">
    <property type="term" value="F:ATP hydrolysis activity"/>
    <property type="evidence" value="ECO:0007669"/>
    <property type="project" value="TreeGrafter"/>
</dbReference>
<reference evidence="5 6" key="1">
    <citation type="submission" date="2014-10" db="EMBL/GenBank/DDBJ databases">
        <title>Draft genome of anammox bacterium scalindua brodae, obtained using differential coverage binning of sequence data from two enrichment reactors.</title>
        <authorList>
            <person name="Speth D.R."/>
            <person name="Russ L."/>
            <person name="Kartal B."/>
            <person name="Op den Camp H.J."/>
            <person name="Dutilh B.E."/>
            <person name="Jetten M.S."/>
        </authorList>
    </citation>
    <scope>NUCLEOTIDE SEQUENCE [LARGE SCALE GENOMIC DNA]</scope>
    <source>
        <strain evidence="5">RU1</strain>
    </source>
</reference>
<dbReference type="Pfam" id="PF05157">
    <property type="entry name" value="MshEN"/>
    <property type="match status" value="1"/>
</dbReference>
<name>A0A0B0EH35_9BACT</name>
<dbReference type="eggNOG" id="COG2804">
    <property type="taxonomic scope" value="Bacteria"/>
</dbReference>
<dbReference type="PANTHER" id="PTHR30258:SF1">
    <property type="entry name" value="PROTEIN TRANSPORT PROTEIN HOFB HOMOLOG"/>
    <property type="match status" value="1"/>
</dbReference>
<dbReference type="InterPro" id="IPR003593">
    <property type="entry name" value="AAA+_ATPase"/>
</dbReference>
<dbReference type="Pfam" id="PF00437">
    <property type="entry name" value="T2SSE"/>
    <property type="match status" value="1"/>
</dbReference>
<comment type="caution">
    <text evidence="5">The sequence shown here is derived from an EMBL/GenBank/DDBJ whole genome shotgun (WGS) entry which is preliminary data.</text>
</comment>
<sequence>MATKEDKKKLFGQILLEKKLVSKDQINDALEIQEINGKALGDVLVDLQYTTGNRITEVLSDYLGMEIVDLENIDFNQDVLDKIPHSIAQLYRIIPISFNESTITVAQQDPLDIQQIDDLRFLIKYTVKPVLAEREDVANAIDKYYPDGHESVDEILDKFQHDLSVTNASKSREIIEMEHLKEMSNETPIKSFVNLILLQAVVVKASDIHFEVFENEFRVRYRIDGVLREKVPVPVLFANGIISRIKVMAHMDIAERRLPQDGRIFLTIRGHAVDIRISTLPTNHGESVVMRILDKSSVSLDLVRLGMMPDNLKTVKQLMQKPNGIILVTGPTGSGKTTTLYACLNHVNVASLKIITTEDPVEYDIDGIMQIQINPEIDVTFSNCLRSILRQDPDIILIGEIRDLETLEIAVQASLTGHLVLSTLHTNDAPSTITRLINMGLKPYLMTAALEAVISQRLVKKICQDCKEEYTPDNAILHELKSHNHDLQGKQFYIGKGCSSCNRTGYKGRMSILEIMSVNEEMCSHIIKQSSTETIREVARNNGMRTLLESGLNAVYKGLTTLEEVTRETSIN</sequence>
<dbReference type="FunFam" id="3.30.450.90:FF:000001">
    <property type="entry name" value="Type II secretion system ATPase GspE"/>
    <property type="match status" value="1"/>
</dbReference>
<accession>A0A0B0EH35</accession>
<dbReference type="FunFam" id="3.40.50.300:FF:000398">
    <property type="entry name" value="Type IV pilus assembly ATPase PilB"/>
    <property type="match status" value="1"/>
</dbReference>
<dbReference type="Gene3D" id="3.30.300.160">
    <property type="entry name" value="Type II secretion system, protein E, N-terminal domain"/>
    <property type="match status" value="1"/>
</dbReference>
<dbReference type="PANTHER" id="PTHR30258">
    <property type="entry name" value="TYPE II SECRETION SYSTEM PROTEIN GSPE-RELATED"/>
    <property type="match status" value="1"/>
</dbReference>
<evidence type="ECO:0000256" key="2">
    <source>
        <dbReference type="ARBA" id="ARBA00022741"/>
    </source>
</evidence>
<comment type="similarity">
    <text evidence="1">Belongs to the GSP E family.</text>
</comment>
<keyword evidence="3" id="KW-0067">ATP-binding</keyword>
<feature type="domain" description="Bacterial type II secretion system protein E" evidence="4">
    <location>
        <begin position="389"/>
        <end position="403"/>
    </location>
</feature>
<dbReference type="FunFam" id="3.30.300.160:FF:000002">
    <property type="entry name" value="Type II secretion system protein E"/>
    <property type="match status" value="1"/>
</dbReference>
<dbReference type="EMBL" id="JRYO01000169">
    <property type="protein sequence ID" value="KHE91864.1"/>
    <property type="molecule type" value="Genomic_DNA"/>
</dbReference>
<dbReference type="SUPFAM" id="SSF160246">
    <property type="entry name" value="EspE N-terminal domain-like"/>
    <property type="match status" value="1"/>
</dbReference>
<evidence type="ECO:0000256" key="1">
    <source>
        <dbReference type="ARBA" id="ARBA00006611"/>
    </source>
</evidence>
<evidence type="ECO:0000256" key="3">
    <source>
        <dbReference type="ARBA" id="ARBA00022840"/>
    </source>
</evidence>
<dbReference type="GO" id="GO:0005886">
    <property type="term" value="C:plasma membrane"/>
    <property type="evidence" value="ECO:0007669"/>
    <property type="project" value="TreeGrafter"/>
</dbReference>
<dbReference type="GO" id="GO:0005524">
    <property type="term" value="F:ATP binding"/>
    <property type="evidence" value="ECO:0007669"/>
    <property type="project" value="UniProtKB-KW"/>
</dbReference>